<dbReference type="PANTHER" id="PTHR31174:SF7">
    <property type="entry name" value="LATE EMBRYOGENESIS ABUNDANT PROTEIN 31-RELATED"/>
    <property type="match status" value="1"/>
</dbReference>
<evidence type="ECO:0000313" key="5">
    <source>
        <dbReference type="Proteomes" id="UP000623129"/>
    </source>
</evidence>
<dbReference type="Pfam" id="PF04927">
    <property type="entry name" value="SMP"/>
    <property type="match status" value="2"/>
</dbReference>
<keyword evidence="2" id="KW-0677">Repeat</keyword>
<evidence type="ECO:0000256" key="1">
    <source>
        <dbReference type="ARBA" id="ARBA00010733"/>
    </source>
</evidence>
<dbReference type="OrthoDB" id="2014755at2759"/>
<evidence type="ECO:0000256" key="2">
    <source>
        <dbReference type="ARBA" id="ARBA00022737"/>
    </source>
</evidence>
<dbReference type="InterPro" id="IPR042971">
    <property type="entry name" value="LEA_SMP"/>
</dbReference>
<sequence length="252" mass="26179">MSQDQPRRNQEQHDLSLRDVAMMQSADNTVLRETRNERAGVVSHDRSTDVSEDNGVTITETFVPGGRIITEFVARQVVSQHIAPGPGDAGTIGPGGGYRGGLDSQGEGGDGCIDNSGNVDPIKITIGEALEAAGNTAQDKLVEQSDVAAIQAAEARAIGLNVTMPGGIAAHAQSAADANLWATRDEDKAKLSDVLSDAAGKLPADKPVERDDAARVVGAEISNKEDARTTPAGVAATMAAAARLNEGFERTI</sequence>
<name>A0A833VFU8_9POAL</name>
<evidence type="ECO:0000313" key="4">
    <source>
        <dbReference type="EMBL" id="KAF3322859.1"/>
    </source>
</evidence>
<dbReference type="EMBL" id="SWLB01000024">
    <property type="protein sequence ID" value="KAF3322859.1"/>
    <property type="molecule type" value="Genomic_DNA"/>
</dbReference>
<feature type="domain" description="SMP" evidence="3">
    <location>
        <begin position="190"/>
        <end position="246"/>
    </location>
</feature>
<accession>A0A833VFU8</accession>
<organism evidence="4 5">
    <name type="scientific">Carex littledalei</name>
    <dbReference type="NCBI Taxonomy" id="544730"/>
    <lineage>
        <taxon>Eukaryota</taxon>
        <taxon>Viridiplantae</taxon>
        <taxon>Streptophyta</taxon>
        <taxon>Embryophyta</taxon>
        <taxon>Tracheophyta</taxon>
        <taxon>Spermatophyta</taxon>
        <taxon>Magnoliopsida</taxon>
        <taxon>Liliopsida</taxon>
        <taxon>Poales</taxon>
        <taxon>Cyperaceae</taxon>
        <taxon>Cyperoideae</taxon>
        <taxon>Cariceae</taxon>
        <taxon>Carex</taxon>
        <taxon>Carex subgen. Euthyceras</taxon>
    </lineage>
</organism>
<comment type="caution">
    <text evidence="4">The sequence shown here is derived from an EMBL/GenBank/DDBJ whole genome shotgun (WGS) entry which is preliminary data.</text>
</comment>
<gene>
    <name evidence="4" type="ORF">FCM35_KLT12848</name>
</gene>
<comment type="similarity">
    <text evidence="1">Belongs to the LEA type SMP family.</text>
</comment>
<protein>
    <submittedName>
        <fullName evidence="4">Late embryogenesis abundant protein D-34-like protein</fullName>
    </submittedName>
</protein>
<proteinExistence type="inferred from homology"/>
<dbReference type="AlphaFoldDB" id="A0A833VFU8"/>
<dbReference type="PANTHER" id="PTHR31174">
    <property type="entry name" value="SEED MATURATION FAMILY PROTEIN"/>
    <property type="match status" value="1"/>
</dbReference>
<evidence type="ECO:0000259" key="3">
    <source>
        <dbReference type="Pfam" id="PF04927"/>
    </source>
</evidence>
<keyword evidence="5" id="KW-1185">Reference proteome</keyword>
<reference evidence="4" key="1">
    <citation type="submission" date="2020-01" db="EMBL/GenBank/DDBJ databases">
        <title>Genome sequence of Kobresia littledalei, the first chromosome-level genome in the family Cyperaceae.</title>
        <authorList>
            <person name="Qu G."/>
        </authorList>
    </citation>
    <scope>NUCLEOTIDE SEQUENCE</scope>
    <source>
        <strain evidence="4">C.B.Clarke</strain>
        <tissue evidence="4">Leaf</tissue>
    </source>
</reference>
<dbReference type="InterPro" id="IPR007011">
    <property type="entry name" value="LEA_SMP_dom"/>
</dbReference>
<dbReference type="Proteomes" id="UP000623129">
    <property type="component" value="Unassembled WGS sequence"/>
</dbReference>
<feature type="domain" description="SMP" evidence="3">
    <location>
        <begin position="124"/>
        <end position="181"/>
    </location>
</feature>